<evidence type="ECO:0000313" key="1">
    <source>
        <dbReference type="EMBL" id="KKM27470.1"/>
    </source>
</evidence>
<comment type="caution">
    <text evidence="1">The sequence shown here is derived from an EMBL/GenBank/DDBJ whole genome shotgun (WGS) entry which is preliminary data.</text>
</comment>
<sequence>MPEMNHKEAALRLGGIDISGSWADMISPDFKNDTQETTSGSESTWRTFNPGLDGWTTKLTIVWDSDEILNYLHLFKAGRKTDIDWGPDGDSTGSPRFAAPIIIEGVKVDSPRCHFSLIDDTWCRVLPASQ</sequence>
<accession>A0A0F9LJ13</accession>
<reference evidence="1" key="1">
    <citation type="journal article" date="2015" name="Nature">
        <title>Complex archaea that bridge the gap between prokaryotes and eukaryotes.</title>
        <authorList>
            <person name="Spang A."/>
            <person name="Saw J.H."/>
            <person name="Jorgensen S.L."/>
            <person name="Zaremba-Niedzwiedzka K."/>
            <person name="Martijn J."/>
            <person name="Lind A.E."/>
            <person name="van Eijk R."/>
            <person name="Schleper C."/>
            <person name="Guy L."/>
            <person name="Ettema T.J."/>
        </authorList>
    </citation>
    <scope>NUCLEOTIDE SEQUENCE</scope>
</reference>
<proteinExistence type="predicted"/>
<name>A0A0F9LJ13_9ZZZZ</name>
<organism evidence="1">
    <name type="scientific">marine sediment metagenome</name>
    <dbReference type="NCBI Taxonomy" id="412755"/>
    <lineage>
        <taxon>unclassified sequences</taxon>
        <taxon>metagenomes</taxon>
        <taxon>ecological metagenomes</taxon>
    </lineage>
</organism>
<gene>
    <name evidence="1" type="ORF">LCGC14_1574400</name>
</gene>
<protein>
    <submittedName>
        <fullName evidence="1">Uncharacterized protein</fullName>
    </submittedName>
</protein>
<dbReference type="EMBL" id="LAZR01012317">
    <property type="protein sequence ID" value="KKM27470.1"/>
    <property type="molecule type" value="Genomic_DNA"/>
</dbReference>
<dbReference type="AlphaFoldDB" id="A0A0F9LJ13"/>